<dbReference type="EMBL" id="JAYWIO010000008">
    <property type="protein sequence ID" value="KAK7244645.1"/>
    <property type="molecule type" value="Genomic_DNA"/>
</dbReference>
<organism evidence="2 3">
    <name type="scientific">Crotalaria pallida</name>
    <name type="common">Smooth rattlebox</name>
    <name type="synonym">Crotalaria striata</name>
    <dbReference type="NCBI Taxonomy" id="3830"/>
    <lineage>
        <taxon>Eukaryota</taxon>
        <taxon>Viridiplantae</taxon>
        <taxon>Streptophyta</taxon>
        <taxon>Embryophyta</taxon>
        <taxon>Tracheophyta</taxon>
        <taxon>Spermatophyta</taxon>
        <taxon>Magnoliopsida</taxon>
        <taxon>eudicotyledons</taxon>
        <taxon>Gunneridae</taxon>
        <taxon>Pentapetalae</taxon>
        <taxon>rosids</taxon>
        <taxon>fabids</taxon>
        <taxon>Fabales</taxon>
        <taxon>Fabaceae</taxon>
        <taxon>Papilionoideae</taxon>
        <taxon>50 kb inversion clade</taxon>
        <taxon>genistoids sensu lato</taxon>
        <taxon>core genistoids</taxon>
        <taxon>Crotalarieae</taxon>
        <taxon>Crotalaria</taxon>
    </lineage>
</organism>
<evidence type="ECO:0000256" key="1">
    <source>
        <dbReference type="SAM" id="Phobius"/>
    </source>
</evidence>
<keyword evidence="3" id="KW-1185">Reference proteome</keyword>
<name>A0AAN9E6N8_CROPI</name>
<evidence type="ECO:0000313" key="3">
    <source>
        <dbReference type="Proteomes" id="UP001372338"/>
    </source>
</evidence>
<feature type="transmembrane region" description="Helical" evidence="1">
    <location>
        <begin position="12"/>
        <end position="33"/>
    </location>
</feature>
<dbReference type="Proteomes" id="UP001372338">
    <property type="component" value="Unassembled WGS sequence"/>
</dbReference>
<dbReference type="AlphaFoldDB" id="A0AAN9E6N8"/>
<keyword evidence="1" id="KW-0472">Membrane</keyword>
<keyword evidence="1" id="KW-0812">Transmembrane</keyword>
<proteinExistence type="predicted"/>
<accession>A0AAN9E6N8</accession>
<evidence type="ECO:0000313" key="2">
    <source>
        <dbReference type="EMBL" id="KAK7244645.1"/>
    </source>
</evidence>
<keyword evidence="1" id="KW-1133">Transmembrane helix</keyword>
<gene>
    <name evidence="2" type="ORF">RIF29_39470</name>
</gene>
<protein>
    <submittedName>
        <fullName evidence="2">Uncharacterized protein</fullName>
    </submittedName>
</protein>
<comment type="caution">
    <text evidence="2">The sequence shown here is derived from an EMBL/GenBank/DDBJ whole genome shotgun (WGS) entry which is preliminary data.</text>
</comment>
<reference evidence="2 3" key="1">
    <citation type="submission" date="2024-01" db="EMBL/GenBank/DDBJ databases">
        <title>The genomes of 5 underutilized Papilionoideae crops provide insights into root nodulation and disease resistanc.</title>
        <authorList>
            <person name="Yuan L."/>
        </authorList>
    </citation>
    <scope>NUCLEOTIDE SEQUENCE [LARGE SCALE GENOMIC DNA]</scope>
    <source>
        <strain evidence="2">ZHUSHIDOU_FW_LH</strain>
        <tissue evidence="2">Leaf</tissue>
    </source>
</reference>
<sequence>MEKIKCVLLSHHIHITALFSSSSPFSLFLSLSLSRSLTLSSPQLGIVTANTSTRSTSPISSFVSLSHQSLPCFSFLDLGILDFFILILESLNHFFHGFCTGYGFILESMDEDPLWCCWIPGGSPSLTVTSYPFFIFYGFRDD</sequence>